<sequence>MALSVLDLKGIAVSGGGMILDARQFTALDLNSIAASASGKKAQIVLKNLQGKSALDLKGIAASGNGCVVFDFTEPT</sequence>
<evidence type="ECO:0000313" key="2">
    <source>
        <dbReference type="EMBL" id="TCU90290.1"/>
    </source>
</evidence>
<evidence type="ECO:0000313" key="1">
    <source>
        <dbReference type="EMBL" id="STQ89317.1"/>
    </source>
</evidence>
<protein>
    <submittedName>
        <fullName evidence="1">Uncharacterized protein</fullName>
    </submittedName>
</protein>
<dbReference type="RefSeq" id="WP_132038590.1">
    <property type="nucleotide sequence ID" value="NZ_CAWOLO010000001.1"/>
</dbReference>
<organism evidence="1 3">
    <name type="scientific">Iodobacter fluviatilis</name>
    <dbReference type="NCBI Taxonomy" id="537"/>
    <lineage>
        <taxon>Bacteria</taxon>
        <taxon>Pseudomonadati</taxon>
        <taxon>Pseudomonadota</taxon>
        <taxon>Betaproteobacteria</taxon>
        <taxon>Neisseriales</taxon>
        <taxon>Chitinibacteraceae</taxon>
        <taxon>Iodobacter</taxon>
    </lineage>
</organism>
<dbReference type="Proteomes" id="UP000295794">
    <property type="component" value="Unassembled WGS sequence"/>
</dbReference>
<proteinExistence type="predicted"/>
<gene>
    <name evidence="2" type="ORF">EV682_101315</name>
    <name evidence="1" type="ORF">NCTC11159_00333</name>
</gene>
<keyword evidence="4" id="KW-1185">Reference proteome</keyword>
<dbReference type="AlphaFoldDB" id="A0A377Q3D2"/>
<evidence type="ECO:0000313" key="3">
    <source>
        <dbReference type="Proteomes" id="UP000255108"/>
    </source>
</evidence>
<reference evidence="2 4" key="2">
    <citation type="submission" date="2019-03" db="EMBL/GenBank/DDBJ databases">
        <title>Genomic Encyclopedia of Type Strains, Phase IV (KMG-IV): sequencing the most valuable type-strain genomes for metagenomic binning, comparative biology and taxonomic classification.</title>
        <authorList>
            <person name="Goeker M."/>
        </authorList>
    </citation>
    <scope>NUCLEOTIDE SEQUENCE [LARGE SCALE GENOMIC DNA]</scope>
    <source>
        <strain evidence="2 4">DSM 3764</strain>
    </source>
</reference>
<evidence type="ECO:0000313" key="4">
    <source>
        <dbReference type="Proteomes" id="UP000295794"/>
    </source>
</evidence>
<reference evidence="1 3" key="1">
    <citation type="submission" date="2018-06" db="EMBL/GenBank/DDBJ databases">
        <authorList>
            <consortium name="Pathogen Informatics"/>
            <person name="Doyle S."/>
        </authorList>
    </citation>
    <scope>NUCLEOTIDE SEQUENCE [LARGE SCALE GENOMIC DNA]</scope>
    <source>
        <strain evidence="1 3">NCTC11159</strain>
    </source>
</reference>
<dbReference type="EMBL" id="SMBT01000001">
    <property type="protein sequence ID" value="TCU90290.1"/>
    <property type="molecule type" value="Genomic_DNA"/>
</dbReference>
<dbReference type="EMBL" id="UGHR01000001">
    <property type="protein sequence ID" value="STQ89317.1"/>
    <property type="molecule type" value="Genomic_DNA"/>
</dbReference>
<dbReference type="Proteomes" id="UP000255108">
    <property type="component" value="Unassembled WGS sequence"/>
</dbReference>
<name>A0A377Q3D2_9NEIS</name>
<accession>A0A377Q3D2</accession>